<name>A0A9N9VPA8_9HYPO</name>
<evidence type="ECO:0000313" key="5">
    <source>
        <dbReference type="Proteomes" id="UP000696573"/>
    </source>
</evidence>
<dbReference type="PANTHER" id="PTHR24198:SF165">
    <property type="entry name" value="ANKYRIN REPEAT-CONTAINING PROTEIN-RELATED"/>
    <property type="match status" value="1"/>
</dbReference>
<dbReference type="EMBL" id="CABFNQ020000726">
    <property type="protein sequence ID" value="CAH0026959.1"/>
    <property type="molecule type" value="Genomic_DNA"/>
</dbReference>
<dbReference type="InterPro" id="IPR036770">
    <property type="entry name" value="Ankyrin_rpt-contain_sf"/>
</dbReference>
<dbReference type="AlphaFoldDB" id="A0A9N9VPA8"/>
<evidence type="ECO:0000256" key="1">
    <source>
        <dbReference type="ARBA" id="ARBA00022737"/>
    </source>
</evidence>
<dbReference type="SUPFAM" id="SSF48403">
    <property type="entry name" value="Ankyrin repeat"/>
    <property type="match status" value="1"/>
</dbReference>
<evidence type="ECO:0000256" key="3">
    <source>
        <dbReference type="PROSITE-ProRule" id="PRU00023"/>
    </source>
</evidence>
<accession>A0A9N9VPA8</accession>
<keyword evidence="1" id="KW-0677">Repeat</keyword>
<dbReference type="InterPro" id="IPR002110">
    <property type="entry name" value="Ankyrin_rpt"/>
</dbReference>
<dbReference type="PROSITE" id="PS50088">
    <property type="entry name" value="ANK_REPEAT"/>
    <property type="match status" value="1"/>
</dbReference>
<comment type="caution">
    <text evidence="4">The sequence shown here is derived from an EMBL/GenBank/DDBJ whole genome shotgun (WGS) entry which is preliminary data.</text>
</comment>
<feature type="repeat" description="ANK" evidence="3">
    <location>
        <begin position="217"/>
        <end position="249"/>
    </location>
</feature>
<evidence type="ECO:0000313" key="4">
    <source>
        <dbReference type="EMBL" id="CAH0026959.1"/>
    </source>
</evidence>
<keyword evidence="5" id="KW-1185">Reference proteome</keyword>
<protein>
    <submittedName>
        <fullName evidence="4">Uncharacterized protein</fullName>
    </submittedName>
</protein>
<dbReference type="OrthoDB" id="20872at2759"/>
<organism evidence="4 5">
    <name type="scientific">Clonostachys rhizophaga</name>
    <dbReference type="NCBI Taxonomy" id="160324"/>
    <lineage>
        <taxon>Eukaryota</taxon>
        <taxon>Fungi</taxon>
        <taxon>Dikarya</taxon>
        <taxon>Ascomycota</taxon>
        <taxon>Pezizomycotina</taxon>
        <taxon>Sordariomycetes</taxon>
        <taxon>Hypocreomycetidae</taxon>
        <taxon>Hypocreales</taxon>
        <taxon>Bionectriaceae</taxon>
        <taxon>Clonostachys</taxon>
    </lineage>
</organism>
<dbReference type="Gene3D" id="1.25.40.20">
    <property type="entry name" value="Ankyrin repeat-containing domain"/>
    <property type="match status" value="2"/>
</dbReference>
<gene>
    <name evidence="4" type="ORF">CRHIZ90672A_00003480</name>
</gene>
<dbReference type="PROSITE" id="PS50297">
    <property type="entry name" value="ANK_REP_REGION"/>
    <property type="match status" value="1"/>
</dbReference>
<proteinExistence type="predicted"/>
<sequence>MSSPDASLLSAAAFLGHATVVKRLLENGNDPTHNDKIFPSAIEAAALSGKIEILQLLQESLPDNVEPTYNDTGSETRPFLCHYSLGEIYQKGKADIQGVLGAAMNGDTGILEMAIYPPSRADQSAAYFDYMPNGDNSLPKHWRPKVLLGKVAGFAKNWAVYTKLISLIPELPDHVRAMHLRRFAEYGNLDVVKNLLDSGCHVDGDCKATEGSVGNGNVETPLYLAARFGNEDVVNLLLEYGADVDKARLQIHRPMEGAVKSGSIAIVQKLLTNGAVCDYTIVVQALHSEYTAMVELLLDQFTEECLHTVFGRDLAEEMLERGLTSIAEMESQELAEEALAGWW</sequence>
<keyword evidence="2 3" id="KW-0040">ANK repeat</keyword>
<dbReference type="Pfam" id="PF12796">
    <property type="entry name" value="Ank_2"/>
    <property type="match status" value="1"/>
</dbReference>
<dbReference type="PANTHER" id="PTHR24198">
    <property type="entry name" value="ANKYRIN REPEAT AND PROTEIN KINASE DOMAIN-CONTAINING PROTEIN"/>
    <property type="match status" value="1"/>
</dbReference>
<reference evidence="4" key="1">
    <citation type="submission" date="2021-10" db="EMBL/GenBank/DDBJ databases">
        <authorList>
            <person name="Piombo E."/>
        </authorList>
    </citation>
    <scope>NUCLEOTIDE SEQUENCE</scope>
</reference>
<dbReference type="Proteomes" id="UP000696573">
    <property type="component" value="Unassembled WGS sequence"/>
</dbReference>
<evidence type="ECO:0000256" key="2">
    <source>
        <dbReference type="ARBA" id="ARBA00023043"/>
    </source>
</evidence>
<dbReference type="SMART" id="SM00248">
    <property type="entry name" value="ANK"/>
    <property type="match status" value="4"/>
</dbReference>